<dbReference type="AlphaFoldDB" id="A0A183Q2E9"/>
<organism evidence="1 2">
    <name type="scientific">Schistosoma mattheei</name>
    <dbReference type="NCBI Taxonomy" id="31246"/>
    <lineage>
        <taxon>Eukaryota</taxon>
        <taxon>Metazoa</taxon>
        <taxon>Spiralia</taxon>
        <taxon>Lophotrochozoa</taxon>
        <taxon>Platyhelminthes</taxon>
        <taxon>Trematoda</taxon>
        <taxon>Digenea</taxon>
        <taxon>Strigeidida</taxon>
        <taxon>Schistosomatoidea</taxon>
        <taxon>Schistosomatidae</taxon>
        <taxon>Schistosoma</taxon>
    </lineage>
</organism>
<dbReference type="Proteomes" id="UP000269396">
    <property type="component" value="Unassembled WGS sequence"/>
</dbReference>
<accession>A0A183Q2E9</accession>
<reference evidence="1 2" key="1">
    <citation type="submission" date="2018-11" db="EMBL/GenBank/DDBJ databases">
        <authorList>
            <consortium name="Pathogen Informatics"/>
        </authorList>
    </citation>
    <scope>NUCLEOTIDE SEQUENCE [LARGE SCALE GENOMIC DNA]</scope>
    <source>
        <strain>Denwood</strain>
        <strain evidence="2">Zambia</strain>
    </source>
</reference>
<proteinExistence type="predicted"/>
<keyword evidence="2" id="KW-1185">Reference proteome</keyword>
<evidence type="ECO:0000313" key="2">
    <source>
        <dbReference type="Proteomes" id="UP000269396"/>
    </source>
</evidence>
<name>A0A183Q2E9_9TREM</name>
<evidence type="ECO:0000313" key="1">
    <source>
        <dbReference type="EMBL" id="VDP83357.1"/>
    </source>
</evidence>
<sequence length="130" mass="14837">MKHHPPPTIQSTRFRPDNMEAWFCYSEADFHEHSMTSPGAQSLTAVKILPRGFDRYVTPITFTSDVSGSYETSKEAFLRLEDLIDRPRSGQIFYNIEMRHGSAADMSSRMREVIWLADPGRCPVQTALVI</sequence>
<protein>
    <submittedName>
        <fullName evidence="1">Uncharacterized protein</fullName>
    </submittedName>
</protein>
<gene>
    <name evidence="1" type="ORF">SMTD_LOCUS20785</name>
</gene>
<dbReference type="STRING" id="31246.A0A183Q2E9"/>
<dbReference type="EMBL" id="UZAL01045365">
    <property type="protein sequence ID" value="VDP83357.1"/>
    <property type="molecule type" value="Genomic_DNA"/>
</dbReference>